<name>A0A8S4S9Q2_9NEOP</name>
<protein>
    <submittedName>
        <fullName evidence="1">Jg10922 protein</fullName>
    </submittedName>
</protein>
<dbReference type="Proteomes" id="UP000838756">
    <property type="component" value="Unassembled WGS sequence"/>
</dbReference>
<dbReference type="EMBL" id="CAKXAJ010026233">
    <property type="protein sequence ID" value="CAH2263627.1"/>
    <property type="molecule type" value="Genomic_DNA"/>
</dbReference>
<evidence type="ECO:0000313" key="2">
    <source>
        <dbReference type="Proteomes" id="UP000838756"/>
    </source>
</evidence>
<proteinExistence type="predicted"/>
<comment type="caution">
    <text evidence="1">The sequence shown here is derived from an EMBL/GenBank/DDBJ whole genome shotgun (WGS) entry which is preliminary data.</text>
</comment>
<accession>A0A8S4S9Q2</accession>
<organism evidence="1 2">
    <name type="scientific">Pararge aegeria aegeria</name>
    <dbReference type="NCBI Taxonomy" id="348720"/>
    <lineage>
        <taxon>Eukaryota</taxon>
        <taxon>Metazoa</taxon>
        <taxon>Ecdysozoa</taxon>
        <taxon>Arthropoda</taxon>
        <taxon>Hexapoda</taxon>
        <taxon>Insecta</taxon>
        <taxon>Pterygota</taxon>
        <taxon>Neoptera</taxon>
        <taxon>Endopterygota</taxon>
        <taxon>Lepidoptera</taxon>
        <taxon>Glossata</taxon>
        <taxon>Ditrysia</taxon>
        <taxon>Papilionoidea</taxon>
        <taxon>Nymphalidae</taxon>
        <taxon>Satyrinae</taxon>
        <taxon>Satyrini</taxon>
        <taxon>Parargina</taxon>
        <taxon>Pararge</taxon>
    </lineage>
</organism>
<evidence type="ECO:0000313" key="1">
    <source>
        <dbReference type="EMBL" id="CAH2263627.1"/>
    </source>
</evidence>
<reference evidence="1" key="1">
    <citation type="submission" date="2022-03" db="EMBL/GenBank/DDBJ databases">
        <authorList>
            <person name="Lindestad O."/>
        </authorList>
    </citation>
    <scope>NUCLEOTIDE SEQUENCE</scope>
</reference>
<keyword evidence="2" id="KW-1185">Reference proteome</keyword>
<dbReference type="AlphaFoldDB" id="A0A8S4S9Q2"/>
<sequence>MLSLINFGHGDQSPERFYNHAGDITVHKCLRKHRCTLYALIRGTGVNQRHYPNSELYFQNSLIENPNTIHWSRIEPKTS</sequence>
<gene>
    <name evidence="1" type="primary">jg10922</name>
    <name evidence="1" type="ORF">PAEG_LOCUS24417</name>
</gene>